<evidence type="ECO:0000259" key="9">
    <source>
        <dbReference type="Pfam" id="PF26002"/>
    </source>
</evidence>
<keyword evidence="4 7" id="KW-0812">Transmembrane</keyword>
<dbReference type="RefSeq" id="WP_153859058.1">
    <property type="nucleotide sequence ID" value="NZ_CP045913.1"/>
</dbReference>
<dbReference type="InterPro" id="IPR058781">
    <property type="entry name" value="HH_AprE-like"/>
</dbReference>
<dbReference type="PROSITE" id="PS00543">
    <property type="entry name" value="HLYD_FAMILY"/>
    <property type="match status" value="1"/>
</dbReference>
<dbReference type="Gene3D" id="2.40.30.170">
    <property type="match status" value="1"/>
</dbReference>
<dbReference type="Pfam" id="PF25994">
    <property type="entry name" value="HH_AprE"/>
    <property type="match status" value="1"/>
</dbReference>
<feature type="transmembrane region" description="Helical" evidence="7">
    <location>
        <begin position="21"/>
        <end position="40"/>
    </location>
</feature>
<dbReference type="PANTHER" id="PTHR30386">
    <property type="entry name" value="MEMBRANE FUSION SUBUNIT OF EMRAB-TOLC MULTIDRUG EFFLUX PUMP"/>
    <property type="match status" value="1"/>
</dbReference>
<keyword evidence="5 7" id="KW-1133">Transmembrane helix</keyword>
<dbReference type="Proteomes" id="UP000381260">
    <property type="component" value="Chromosome"/>
</dbReference>
<evidence type="ECO:0000256" key="6">
    <source>
        <dbReference type="ARBA" id="ARBA00023136"/>
    </source>
</evidence>
<dbReference type="GO" id="GO:0016020">
    <property type="term" value="C:membrane"/>
    <property type="evidence" value="ECO:0007669"/>
    <property type="project" value="UniProtKB-SubCell"/>
</dbReference>
<evidence type="ECO:0000313" key="11">
    <source>
        <dbReference type="Proteomes" id="UP000381260"/>
    </source>
</evidence>
<evidence type="ECO:0000256" key="7">
    <source>
        <dbReference type="SAM" id="Phobius"/>
    </source>
</evidence>
<dbReference type="Gene3D" id="2.40.50.100">
    <property type="match status" value="1"/>
</dbReference>
<evidence type="ECO:0000256" key="2">
    <source>
        <dbReference type="ARBA" id="ARBA00009477"/>
    </source>
</evidence>
<dbReference type="AlphaFoldDB" id="A0A5Q2VD54"/>
<evidence type="ECO:0000256" key="3">
    <source>
        <dbReference type="ARBA" id="ARBA00022448"/>
    </source>
</evidence>
<evidence type="ECO:0000256" key="5">
    <source>
        <dbReference type="ARBA" id="ARBA00022989"/>
    </source>
</evidence>
<organism evidence="10 11">
    <name type="scientific">Serratia proteamaculans</name>
    <dbReference type="NCBI Taxonomy" id="28151"/>
    <lineage>
        <taxon>Bacteria</taxon>
        <taxon>Pseudomonadati</taxon>
        <taxon>Pseudomonadota</taxon>
        <taxon>Gammaproteobacteria</taxon>
        <taxon>Enterobacterales</taxon>
        <taxon>Yersiniaceae</taxon>
        <taxon>Serratia</taxon>
    </lineage>
</organism>
<dbReference type="SUPFAM" id="SSF111369">
    <property type="entry name" value="HlyD-like secretion proteins"/>
    <property type="match status" value="1"/>
</dbReference>
<dbReference type="GO" id="GO:0009306">
    <property type="term" value="P:protein secretion"/>
    <property type="evidence" value="ECO:0007669"/>
    <property type="project" value="InterPro"/>
</dbReference>
<dbReference type="Pfam" id="PF26002">
    <property type="entry name" value="Beta-barrel_AprE"/>
    <property type="match status" value="1"/>
</dbReference>
<feature type="domain" description="AprE-like long alpha-helical hairpin" evidence="8">
    <location>
        <begin position="96"/>
        <end position="248"/>
    </location>
</feature>
<name>A0A5Q2VD54_SERPR</name>
<evidence type="ECO:0000313" key="10">
    <source>
        <dbReference type="EMBL" id="QGH62026.1"/>
    </source>
</evidence>
<accession>A0A5Q2VD54</accession>
<reference evidence="10 11" key="1">
    <citation type="submission" date="2019-11" db="EMBL/GenBank/DDBJ databases">
        <title>The Phosphoenolpyruvate Phosphotransferase System Regulates Serratia proteamaculans 336X Biofilm Formation and Wheat Roots colonization.</title>
        <authorList>
            <person name="Liu F."/>
        </authorList>
    </citation>
    <scope>NUCLEOTIDE SEQUENCE [LARGE SCALE GENOMIC DNA]</scope>
    <source>
        <strain evidence="10 11">336X</strain>
    </source>
</reference>
<dbReference type="InterPro" id="IPR058982">
    <property type="entry name" value="Beta-barrel_AprE"/>
</dbReference>
<gene>
    <name evidence="10" type="ORF">GHV41_14855</name>
</gene>
<dbReference type="EMBL" id="CP045913">
    <property type="protein sequence ID" value="QGH62026.1"/>
    <property type="molecule type" value="Genomic_DNA"/>
</dbReference>
<evidence type="ECO:0000259" key="8">
    <source>
        <dbReference type="Pfam" id="PF25994"/>
    </source>
</evidence>
<dbReference type="PANTHER" id="PTHR30386:SF26">
    <property type="entry name" value="TRANSPORT PROTEIN COMB"/>
    <property type="match status" value="1"/>
</dbReference>
<proteinExistence type="inferred from homology"/>
<feature type="domain" description="AprE-like beta-barrel" evidence="9">
    <location>
        <begin position="300"/>
        <end position="392"/>
    </location>
</feature>
<protein>
    <submittedName>
        <fullName evidence="10">HlyD family efflux transporter periplasmic adaptor subunit</fullName>
    </submittedName>
</protein>
<dbReference type="InterPro" id="IPR050739">
    <property type="entry name" value="MFP"/>
</dbReference>
<evidence type="ECO:0000256" key="1">
    <source>
        <dbReference type="ARBA" id="ARBA00004167"/>
    </source>
</evidence>
<comment type="subcellular location">
    <subcellularLocation>
        <location evidence="1">Membrane</location>
        <topology evidence="1">Single-pass membrane protein</topology>
    </subcellularLocation>
</comment>
<keyword evidence="6 7" id="KW-0472">Membrane</keyword>
<dbReference type="PRINTS" id="PR01490">
    <property type="entry name" value="RTXTOXIND"/>
</dbReference>
<keyword evidence="3" id="KW-0813">Transport</keyword>
<sequence length="414" mass="46704">MEIKSKTCHLTPEDRLVKITTRIILVIIVIVLALGLWAKFATLDEVVTGQGTVVTWSRGQVIQNRDGGVISQLFVREGDRVTKGQLLAMLDQTRFRASYDEIDARVRALAVSVARLQAEVTDTTTKPDFLTSLKKYAYSASLQSSPDNDKKLFVANEALIKHETALLTARRRSFNENISGLTSSLRLATQEMAMTKPLVKRGAVSQVEELRLQREETNLKNKIIEARNHYFEQAREEMVKNKNELDSLYYQLMQREDQVASTQLASPVDGIIKDVRITTVGGVLEAGGKLMEVVPSNDQLLIEIKVNPRDIAFIHPDQKAIVKISAYDPSIYGTMSAVVERISPDTLQDEVKRDQYYYQVYVRTTQSWLLTADNIKHEIVPGMPAIVDIRTGEKTVLDYIIKPLNKAKEALRER</sequence>
<comment type="similarity">
    <text evidence="2">Belongs to the membrane fusion protein (MFP) (TC 8.A.1) family.</text>
</comment>
<dbReference type="InterPro" id="IPR006144">
    <property type="entry name" value="Secretion_HlyD_CS"/>
</dbReference>
<evidence type="ECO:0000256" key="4">
    <source>
        <dbReference type="ARBA" id="ARBA00022692"/>
    </source>
</evidence>